<evidence type="ECO:0000313" key="2">
    <source>
        <dbReference type="Proteomes" id="UP000009149"/>
    </source>
</evidence>
<sequence length="93" mass="10659">MDGLSVFWGCVSMEEGKGGRLSPPEGDGDWQKAFSNRRIKKGKLKMMKQTLESLRPIYFSILFLDKKRKTLGFTELSFPCYPHKSENHSKKSS</sequence>
<accession>B3E0Q3</accession>
<evidence type="ECO:0000313" key="1">
    <source>
        <dbReference type="EMBL" id="ACD82807.1"/>
    </source>
</evidence>
<protein>
    <submittedName>
        <fullName evidence="1">Uncharacterized protein</fullName>
    </submittedName>
</protein>
<proteinExistence type="predicted"/>
<dbReference type="KEGG" id="min:Minf_0752"/>
<organism evidence="1 2">
    <name type="scientific">Methylacidiphilum infernorum (isolate V4)</name>
    <name type="common">Methylokorus infernorum (strain V4)</name>
    <dbReference type="NCBI Taxonomy" id="481448"/>
    <lineage>
        <taxon>Bacteria</taxon>
        <taxon>Pseudomonadati</taxon>
        <taxon>Verrucomicrobiota</taxon>
        <taxon>Methylacidiphilae</taxon>
        <taxon>Methylacidiphilales</taxon>
        <taxon>Methylacidiphilaceae</taxon>
        <taxon>Methylacidiphilum (ex Ratnadevi et al. 2023)</taxon>
    </lineage>
</organism>
<dbReference type="HOGENOM" id="CLU_2396287_0_0_0"/>
<reference evidence="1 2" key="1">
    <citation type="journal article" date="2008" name="Biol. Direct">
        <title>Complete genome sequence of the extremely acidophilic methanotroph isolate V4, Methylacidiphilum infernorum, a representative of the bacterial phylum Verrucomicrobia.</title>
        <authorList>
            <person name="Hou S."/>
            <person name="Makarova K.S."/>
            <person name="Saw J.H."/>
            <person name="Senin P."/>
            <person name="Ly B.V."/>
            <person name="Zhou Z."/>
            <person name="Ren Y."/>
            <person name="Wang J."/>
            <person name="Galperin M.Y."/>
            <person name="Omelchenko M.V."/>
            <person name="Wolf Y.I."/>
            <person name="Yutin N."/>
            <person name="Koonin E.V."/>
            <person name="Stott M.B."/>
            <person name="Mountain B.W."/>
            <person name="Crowe M.A."/>
            <person name="Smirnova A.V."/>
            <person name="Dunfield P.F."/>
            <person name="Feng L."/>
            <person name="Wang L."/>
            <person name="Alam M."/>
        </authorList>
    </citation>
    <scope>NUCLEOTIDE SEQUENCE [LARGE SCALE GENOMIC DNA]</scope>
    <source>
        <strain evidence="2">Isolate V4</strain>
    </source>
</reference>
<dbReference type="AlphaFoldDB" id="B3E0Q3"/>
<dbReference type="EMBL" id="CP000975">
    <property type="protein sequence ID" value="ACD82807.1"/>
    <property type="molecule type" value="Genomic_DNA"/>
</dbReference>
<gene>
    <name evidence="1" type="ordered locus">Minf_0752</name>
</gene>
<dbReference type="Proteomes" id="UP000009149">
    <property type="component" value="Chromosome"/>
</dbReference>
<name>B3E0Q3_METI4</name>